<keyword evidence="3" id="KW-1185">Reference proteome</keyword>
<dbReference type="GO" id="GO:0005096">
    <property type="term" value="F:GTPase activator activity"/>
    <property type="evidence" value="ECO:0007669"/>
    <property type="project" value="TreeGrafter"/>
</dbReference>
<comment type="caution">
    <text evidence="2">The sequence shown here is derived from an EMBL/GenBank/DDBJ whole genome shotgun (WGS) entry which is preliminary data.</text>
</comment>
<dbReference type="PANTHER" id="PTHR12771">
    <property type="entry name" value="ENGULFMENT AND CELL MOTILITY"/>
    <property type="match status" value="1"/>
</dbReference>
<dbReference type="Proteomes" id="UP001209878">
    <property type="component" value="Unassembled WGS sequence"/>
</dbReference>
<sequence length="253" mass="29512">MEQPESSLKHSKIPALKRLLVDDNINIDEAVVHVMRLKTINPDVHPRFNETLRVCLSQIVGYRQLQAEVESVRKVQYSSDNLDHEALLMQLWSTLKPDTQLKSRLSPQWTELGFQGDDPMTDFRGMGLLGLRNLLFFVSSYTDQARSMLTRSFHPQYGYSFAIVGINLTSLAYSMLTAGHLKTHFYNLVDGCPQLTHFHHVYCYLFVEFDKFWFDERPRDIMEFNRVKTKFQKQVIHKLKNKSTILINELIPC</sequence>
<dbReference type="InterPro" id="IPR006816">
    <property type="entry name" value="ELMO_dom"/>
</dbReference>
<protein>
    <recommendedName>
        <fullName evidence="1">ELMO domain-containing protein</fullName>
    </recommendedName>
</protein>
<gene>
    <name evidence="2" type="ORF">NP493_1096g01016</name>
</gene>
<dbReference type="Pfam" id="PF04727">
    <property type="entry name" value="ELMO_CED12"/>
    <property type="match status" value="1"/>
</dbReference>
<reference evidence="2" key="1">
    <citation type="journal article" date="2023" name="Mol. Biol. Evol.">
        <title>Third-Generation Sequencing Reveals the Adaptive Role of the Epigenome in Three Deep-Sea Polychaetes.</title>
        <authorList>
            <person name="Perez M."/>
            <person name="Aroh O."/>
            <person name="Sun Y."/>
            <person name="Lan Y."/>
            <person name="Juniper S.K."/>
            <person name="Young C.R."/>
            <person name="Angers B."/>
            <person name="Qian P.Y."/>
        </authorList>
    </citation>
    <scope>NUCLEOTIDE SEQUENCE</scope>
    <source>
        <strain evidence="2">R07B-5</strain>
    </source>
</reference>
<evidence type="ECO:0000259" key="1">
    <source>
        <dbReference type="PROSITE" id="PS51335"/>
    </source>
</evidence>
<accession>A0AAD9KH76</accession>
<dbReference type="PROSITE" id="PS51335">
    <property type="entry name" value="ELMO"/>
    <property type="match status" value="1"/>
</dbReference>
<evidence type="ECO:0000313" key="2">
    <source>
        <dbReference type="EMBL" id="KAK2171171.1"/>
    </source>
</evidence>
<dbReference type="PANTHER" id="PTHR12771:SF51">
    <property type="entry name" value="LD01482P"/>
    <property type="match status" value="1"/>
</dbReference>
<dbReference type="InterPro" id="IPR050868">
    <property type="entry name" value="ELMO_domain-containing"/>
</dbReference>
<feature type="domain" description="ELMO" evidence="1">
    <location>
        <begin position="83"/>
        <end position="239"/>
    </location>
</feature>
<organism evidence="2 3">
    <name type="scientific">Ridgeia piscesae</name>
    <name type="common">Tubeworm</name>
    <dbReference type="NCBI Taxonomy" id="27915"/>
    <lineage>
        <taxon>Eukaryota</taxon>
        <taxon>Metazoa</taxon>
        <taxon>Spiralia</taxon>
        <taxon>Lophotrochozoa</taxon>
        <taxon>Annelida</taxon>
        <taxon>Polychaeta</taxon>
        <taxon>Sedentaria</taxon>
        <taxon>Canalipalpata</taxon>
        <taxon>Sabellida</taxon>
        <taxon>Siboglinidae</taxon>
        <taxon>Ridgeia</taxon>
    </lineage>
</organism>
<name>A0AAD9KH76_RIDPI</name>
<dbReference type="AlphaFoldDB" id="A0AAD9KH76"/>
<evidence type="ECO:0000313" key="3">
    <source>
        <dbReference type="Proteomes" id="UP001209878"/>
    </source>
</evidence>
<proteinExistence type="predicted"/>
<dbReference type="EMBL" id="JAODUO010001095">
    <property type="protein sequence ID" value="KAK2171171.1"/>
    <property type="molecule type" value="Genomic_DNA"/>
</dbReference>